<evidence type="ECO:0000313" key="2">
    <source>
        <dbReference type="Proteomes" id="UP000799764"/>
    </source>
</evidence>
<dbReference type="Pfam" id="PF13489">
    <property type="entry name" value="Methyltransf_23"/>
    <property type="match status" value="1"/>
</dbReference>
<organism evidence="1 2">
    <name type="scientific">Karstenula rhodostoma CBS 690.94</name>
    <dbReference type="NCBI Taxonomy" id="1392251"/>
    <lineage>
        <taxon>Eukaryota</taxon>
        <taxon>Fungi</taxon>
        <taxon>Dikarya</taxon>
        <taxon>Ascomycota</taxon>
        <taxon>Pezizomycotina</taxon>
        <taxon>Dothideomycetes</taxon>
        <taxon>Pleosporomycetidae</taxon>
        <taxon>Pleosporales</taxon>
        <taxon>Massarineae</taxon>
        <taxon>Didymosphaeriaceae</taxon>
        <taxon>Karstenula</taxon>
    </lineage>
</organism>
<dbReference type="GO" id="GO:0032259">
    <property type="term" value="P:methylation"/>
    <property type="evidence" value="ECO:0007669"/>
    <property type="project" value="UniProtKB-KW"/>
</dbReference>
<dbReference type="SUPFAM" id="SSF53335">
    <property type="entry name" value="S-adenosyl-L-methionine-dependent methyltransferases"/>
    <property type="match status" value="1"/>
</dbReference>
<dbReference type="EMBL" id="MU001518">
    <property type="protein sequence ID" value="KAF2437241.1"/>
    <property type="molecule type" value="Genomic_DNA"/>
</dbReference>
<keyword evidence="2" id="KW-1185">Reference proteome</keyword>
<accession>A0A9P4U514</accession>
<dbReference type="AlphaFoldDB" id="A0A9P4U514"/>
<evidence type="ECO:0000313" key="1">
    <source>
        <dbReference type="EMBL" id="KAF2437241.1"/>
    </source>
</evidence>
<name>A0A9P4U514_9PLEO</name>
<gene>
    <name evidence="1" type="ORF">P171DRAFT_450153</name>
</gene>
<dbReference type="Gene3D" id="3.40.50.150">
    <property type="entry name" value="Vaccinia Virus protein VP39"/>
    <property type="match status" value="1"/>
</dbReference>
<keyword evidence="1" id="KW-0489">Methyltransferase</keyword>
<keyword evidence="1" id="KW-0808">Transferase</keyword>
<dbReference type="GO" id="GO:0008168">
    <property type="term" value="F:methyltransferase activity"/>
    <property type="evidence" value="ECO:0007669"/>
    <property type="project" value="UniProtKB-KW"/>
</dbReference>
<comment type="caution">
    <text evidence="1">The sequence shown here is derived from an EMBL/GenBank/DDBJ whole genome shotgun (WGS) entry which is preliminary data.</text>
</comment>
<protein>
    <submittedName>
        <fullName evidence="1">S-adenosyl-L-methionine-dependent methyltransferase</fullName>
    </submittedName>
</protein>
<dbReference type="Proteomes" id="UP000799764">
    <property type="component" value="Unassembled WGS sequence"/>
</dbReference>
<dbReference type="PANTHER" id="PTHR43591:SF105">
    <property type="entry name" value="METHYLTRANSFERASE DOMAIN-CONTAINING PROTEIN-RELATED"/>
    <property type="match status" value="1"/>
</dbReference>
<dbReference type="PANTHER" id="PTHR43591">
    <property type="entry name" value="METHYLTRANSFERASE"/>
    <property type="match status" value="1"/>
</dbReference>
<sequence>MADVEDSSEQNRLDPQHQMWVLTFNGKLHTTPLPPNPTAILDVVTATDLVLPPKKNDAPPNLHYIQHNADDPKWDLFEEGQFDLIHARMVTSGIHDWPSFREKCFRHLKPGGTVEILDLSHPLRAAEDAFDSIESSALIKFVHLAGASWRQDGLDYRVTGKQVAGLTSVGFEEVKEETFRWPIGDWPEDVREKKMGHLARSNVEKFLTLAGKHILMNKGFMTEEAAEEAIEAAKEDLKRTNERKYYYVMKVHTALRPQA</sequence>
<reference evidence="1" key="1">
    <citation type="journal article" date="2020" name="Stud. Mycol.">
        <title>101 Dothideomycetes genomes: a test case for predicting lifestyles and emergence of pathogens.</title>
        <authorList>
            <person name="Haridas S."/>
            <person name="Albert R."/>
            <person name="Binder M."/>
            <person name="Bloem J."/>
            <person name="Labutti K."/>
            <person name="Salamov A."/>
            <person name="Andreopoulos B."/>
            <person name="Baker S."/>
            <person name="Barry K."/>
            <person name="Bills G."/>
            <person name="Bluhm B."/>
            <person name="Cannon C."/>
            <person name="Castanera R."/>
            <person name="Culley D."/>
            <person name="Daum C."/>
            <person name="Ezra D."/>
            <person name="Gonzalez J."/>
            <person name="Henrissat B."/>
            <person name="Kuo A."/>
            <person name="Liang C."/>
            <person name="Lipzen A."/>
            <person name="Lutzoni F."/>
            <person name="Magnuson J."/>
            <person name="Mondo S."/>
            <person name="Nolan M."/>
            <person name="Ohm R."/>
            <person name="Pangilinan J."/>
            <person name="Park H.-J."/>
            <person name="Ramirez L."/>
            <person name="Alfaro M."/>
            <person name="Sun H."/>
            <person name="Tritt A."/>
            <person name="Yoshinaga Y."/>
            <person name="Zwiers L.-H."/>
            <person name="Turgeon B."/>
            <person name="Goodwin S."/>
            <person name="Spatafora J."/>
            <person name="Crous P."/>
            <person name="Grigoriev I."/>
        </authorList>
    </citation>
    <scope>NUCLEOTIDE SEQUENCE</scope>
    <source>
        <strain evidence="1">CBS 690.94</strain>
    </source>
</reference>
<dbReference type="OrthoDB" id="2013972at2759"/>
<dbReference type="CDD" id="cd02440">
    <property type="entry name" value="AdoMet_MTases"/>
    <property type="match status" value="1"/>
</dbReference>
<proteinExistence type="predicted"/>
<dbReference type="InterPro" id="IPR029063">
    <property type="entry name" value="SAM-dependent_MTases_sf"/>
</dbReference>